<evidence type="ECO:0000256" key="6">
    <source>
        <dbReference type="ARBA" id="ARBA00022603"/>
    </source>
</evidence>
<evidence type="ECO:0000256" key="8">
    <source>
        <dbReference type="ARBA" id="ARBA00022691"/>
    </source>
</evidence>
<keyword evidence="7 12" id="KW-0808">Transferase</keyword>
<evidence type="ECO:0000256" key="7">
    <source>
        <dbReference type="ARBA" id="ARBA00022679"/>
    </source>
</evidence>
<dbReference type="InterPro" id="IPR000682">
    <property type="entry name" value="PCMT"/>
</dbReference>
<reference evidence="12 13" key="1">
    <citation type="submission" date="2020-08" db="EMBL/GenBank/DDBJ databases">
        <title>Genomic Encyclopedia of Type Strains, Phase III (KMG-III): the genomes of soil and plant-associated and newly described type strains.</title>
        <authorList>
            <person name="Whitman W."/>
        </authorList>
    </citation>
    <scope>NUCLEOTIDE SEQUENCE [LARGE SCALE GENOMIC DNA]</scope>
    <source>
        <strain evidence="12 13">CECT 8305</strain>
    </source>
</reference>
<dbReference type="GO" id="GO:0005737">
    <property type="term" value="C:cytoplasm"/>
    <property type="evidence" value="ECO:0007669"/>
    <property type="project" value="UniProtKB-SubCell"/>
</dbReference>
<keyword evidence="13" id="KW-1185">Reference proteome</keyword>
<dbReference type="AlphaFoldDB" id="A0A7W9UWH8"/>
<proteinExistence type="inferred from homology"/>
<accession>A0A7W9UWH8</accession>
<evidence type="ECO:0000256" key="4">
    <source>
        <dbReference type="ARBA" id="ARBA00013346"/>
    </source>
</evidence>
<dbReference type="GO" id="GO:0032259">
    <property type="term" value="P:methylation"/>
    <property type="evidence" value="ECO:0007669"/>
    <property type="project" value="UniProtKB-KW"/>
</dbReference>
<evidence type="ECO:0000256" key="10">
    <source>
        <dbReference type="ARBA" id="ARBA00031323"/>
    </source>
</evidence>
<evidence type="ECO:0000313" key="12">
    <source>
        <dbReference type="EMBL" id="MBB5933331.1"/>
    </source>
</evidence>
<evidence type="ECO:0000256" key="5">
    <source>
        <dbReference type="ARBA" id="ARBA00022490"/>
    </source>
</evidence>
<evidence type="ECO:0000256" key="11">
    <source>
        <dbReference type="ARBA" id="ARBA00031350"/>
    </source>
</evidence>
<dbReference type="GO" id="GO:0004719">
    <property type="term" value="F:protein-L-isoaspartate (D-aspartate) O-methyltransferase activity"/>
    <property type="evidence" value="ECO:0007669"/>
    <property type="project" value="UniProtKB-EC"/>
</dbReference>
<protein>
    <recommendedName>
        <fullName evidence="4">Protein-L-isoaspartate O-methyltransferase</fullName>
        <ecNumber evidence="3">2.1.1.77</ecNumber>
    </recommendedName>
    <alternativeName>
        <fullName evidence="11">L-isoaspartyl protein carboxyl methyltransferase</fullName>
    </alternativeName>
    <alternativeName>
        <fullName evidence="9">Protein L-isoaspartyl methyltransferase</fullName>
    </alternativeName>
    <alternativeName>
        <fullName evidence="10">Protein-beta-aspartate methyltransferase</fullName>
    </alternativeName>
</protein>
<dbReference type="Proteomes" id="UP000588098">
    <property type="component" value="Unassembled WGS sequence"/>
</dbReference>
<dbReference type="Pfam" id="PF01135">
    <property type="entry name" value="PCMT"/>
    <property type="match status" value="1"/>
</dbReference>
<dbReference type="InterPro" id="IPR029063">
    <property type="entry name" value="SAM-dependent_MTases_sf"/>
</dbReference>
<dbReference type="PANTHER" id="PTHR11579">
    <property type="entry name" value="PROTEIN-L-ISOASPARTATE O-METHYLTRANSFERASE"/>
    <property type="match status" value="1"/>
</dbReference>
<dbReference type="EC" id="2.1.1.77" evidence="3"/>
<evidence type="ECO:0000256" key="1">
    <source>
        <dbReference type="ARBA" id="ARBA00004496"/>
    </source>
</evidence>
<dbReference type="RefSeq" id="WP_312866659.1">
    <property type="nucleotide sequence ID" value="NZ_JACHJL010000001.1"/>
</dbReference>
<name>A0A7W9UWH8_9ACTN</name>
<gene>
    <name evidence="12" type="ORF">FHS42_000349</name>
</gene>
<comment type="similarity">
    <text evidence="2">Belongs to the methyltransferase superfamily. L-isoaspartyl/D-aspartyl protein methyltransferase family.</text>
</comment>
<evidence type="ECO:0000256" key="3">
    <source>
        <dbReference type="ARBA" id="ARBA00011890"/>
    </source>
</evidence>
<dbReference type="EMBL" id="JACHJL010000001">
    <property type="protein sequence ID" value="MBB5933331.1"/>
    <property type="molecule type" value="Genomic_DNA"/>
</dbReference>
<keyword evidence="8" id="KW-0949">S-adenosyl-L-methionine</keyword>
<dbReference type="PANTHER" id="PTHR11579:SF0">
    <property type="entry name" value="PROTEIN-L-ISOASPARTATE(D-ASPARTATE) O-METHYLTRANSFERASE"/>
    <property type="match status" value="1"/>
</dbReference>
<dbReference type="SUPFAM" id="SSF53335">
    <property type="entry name" value="S-adenosyl-L-methionine-dependent methyltransferases"/>
    <property type="match status" value="1"/>
</dbReference>
<comment type="subcellular location">
    <subcellularLocation>
        <location evidence="1">Cytoplasm</location>
    </subcellularLocation>
</comment>
<dbReference type="CDD" id="cd02440">
    <property type="entry name" value="AdoMet_MTases"/>
    <property type="match status" value="1"/>
</dbReference>
<keyword evidence="6 12" id="KW-0489">Methyltransferase</keyword>
<organism evidence="12 13">
    <name type="scientific">Streptomyces zagrosensis</name>
    <dbReference type="NCBI Taxonomy" id="1042984"/>
    <lineage>
        <taxon>Bacteria</taxon>
        <taxon>Bacillati</taxon>
        <taxon>Actinomycetota</taxon>
        <taxon>Actinomycetes</taxon>
        <taxon>Kitasatosporales</taxon>
        <taxon>Streptomycetaceae</taxon>
        <taxon>Streptomyces</taxon>
    </lineage>
</organism>
<keyword evidence="5" id="KW-0963">Cytoplasm</keyword>
<evidence type="ECO:0000256" key="9">
    <source>
        <dbReference type="ARBA" id="ARBA00030757"/>
    </source>
</evidence>
<comment type="caution">
    <text evidence="12">The sequence shown here is derived from an EMBL/GenBank/DDBJ whole genome shotgun (WGS) entry which is preliminary data.</text>
</comment>
<dbReference type="Gene3D" id="3.40.50.150">
    <property type="entry name" value="Vaccinia Virus protein VP39"/>
    <property type="match status" value="1"/>
</dbReference>
<evidence type="ECO:0000313" key="13">
    <source>
        <dbReference type="Proteomes" id="UP000588098"/>
    </source>
</evidence>
<sequence>MLAEQQRLDTAMTAAGAWPESSPWIRQAVHDLPRHEFAPDRVWVWDGTAYRPIDRSADPTAWAQAVYAGPYDSTVTQLTGARATSSLSCTSVVADMLDSLQTDPGHRVLELGTGTGWNAGLLARHAARVDSVEVDADLAASAAQRLKAHGLDVAVHVGDGARGWPADAPYDRVISTYAVEAIPWTWIVQTRPGGRIVTPWGRLGHVALTVAADGRSAHGWMQGLAQFMPARHAPTNCTYPAIRGAGPPADERFFAHDLAVLHADWHLRFAVRARHPHIHLTTAADDDGAHAWLHDNAMSWANIVTTGGHTIAYQGGPHRLADQLEAAWHWWEAEGRPDLYDFGLTVTPDDQYAWCHDPDTGPRWPAPHT</sequence>
<evidence type="ECO:0000256" key="2">
    <source>
        <dbReference type="ARBA" id="ARBA00005369"/>
    </source>
</evidence>